<dbReference type="PROSITE" id="PS51318">
    <property type="entry name" value="TAT"/>
    <property type="match status" value="1"/>
</dbReference>
<keyword evidence="2" id="KW-1185">Reference proteome</keyword>
<proteinExistence type="predicted"/>
<dbReference type="InterPro" id="IPR006311">
    <property type="entry name" value="TAT_signal"/>
</dbReference>
<gene>
    <name evidence="1" type="ORF">D9V37_14990</name>
</gene>
<evidence type="ECO:0000313" key="1">
    <source>
        <dbReference type="EMBL" id="RLV47490.1"/>
    </source>
</evidence>
<dbReference type="EMBL" id="RDBE01000010">
    <property type="protein sequence ID" value="RLV47490.1"/>
    <property type="molecule type" value="Genomic_DNA"/>
</dbReference>
<accession>A0A3L8NWG6</accession>
<name>A0A3L8NWG6_9ACTN</name>
<dbReference type="PANTHER" id="PTHR43737">
    <property type="entry name" value="BLL7424 PROTEIN"/>
    <property type="match status" value="1"/>
</dbReference>
<dbReference type="Proteomes" id="UP000281708">
    <property type="component" value="Unassembled WGS sequence"/>
</dbReference>
<dbReference type="PANTHER" id="PTHR43737:SF1">
    <property type="entry name" value="DUF1501 DOMAIN-CONTAINING PROTEIN"/>
    <property type="match status" value="1"/>
</dbReference>
<comment type="caution">
    <text evidence="1">The sequence shown here is derived from an EMBL/GenBank/DDBJ whole genome shotgun (WGS) entry which is preliminary data.</text>
</comment>
<dbReference type="AlphaFoldDB" id="A0A3L8NWG6"/>
<reference evidence="1 2" key="1">
    <citation type="submission" date="2018-10" db="EMBL/GenBank/DDBJ databases">
        <title>Marmoricola sp. 4Q3S-7 whole genome shotgun sequence.</title>
        <authorList>
            <person name="Li F."/>
        </authorList>
    </citation>
    <scope>NUCLEOTIDE SEQUENCE [LARGE SCALE GENOMIC DNA]</scope>
    <source>
        <strain evidence="1 2">4Q3S-7</strain>
    </source>
</reference>
<evidence type="ECO:0000313" key="2">
    <source>
        <dbReference type="Proteomes" id="UP000281708"/>
    </source>
</evidence>
<sequence>MTATTTPGPAMDATTATEPCGCTGFSIDRRRFLASAAALTGAVAGAQMFGDSFRQVAYGAETGNNVLVVLSMRGGADGLSMVVPRGADWDTLSAARPGIVVPKASLVGGDTNFGLHPAFAPLVPMWNAGTFGAVHAVGLPAPNRSHFDAMEAIEDASVNDSLRVGWINRTVGVTSGAVPETAMQLGTVLLPTSLTGPAPALGASQLADLALVPLDSNANQAPRQASINAMWAGHTDEAGNSVRDALGTVNRLAPLVTRAAVKDTTILNPANYPTGALQSVLSNTAALIKADVGAKFITVDYGNWDMHQGLGTVSSGWMLTQVTHLAASLKAFFDDLGTAATRVTVVTMSEFGRRVAQNGSAGLDHGYGNVMLTLGAGVAGGTVKGEWPGLSTLNQGDLAVRTNFQSVLWEVIANRFPALSGQKATIFPDLAVPQTIGTMS</sequence>
<protein>
    <submittedName>
        <fullName evidence="1">DUF1501 domain-containing protein</fullName>
    </submittedName>
</protein>
<dbReference type="InterPro" id="IPR010869">
    <property type="entry name" value="DUF1501"/>
</dbReference>
<organism evidence="1 2">
    <name type="scientific">Nocardioides mangrovicus</name>
    <dbReference type="NCBI Taxonomy" id="2478913"/>
    <lineage>
        <taxon>Bacteria</taxon>
        <taxon>Bacillati</taxon>
        <taxon>Actinomycetota</taxon>
        <taxon>Actinomycetes</taxon>
        <taxon>Propionibacteriales</taxon>
        <taxon>Nocardioidaceae</taxon>
        <taxon>Nocardioides</taxon>
    </lineage>
</organism>
<dbReference type="Pfam" id="PF07394">
    <property type="entry name" value="DUF1501"/>
    <property type="match status" value="1"/>
</dbReference>